<protein>
    <submittedName>
        <fullName evidence="2">Uncharacterized protein</fullName>
    </submittedName>
</protein>
<feature type="chain" id="PRO_5034764462" evidence="1">
    <location>
        <begin position="21"/>
        <end position="72"/>
    </location>
</feature>
<organism evidence="2 3">
    <name type="scientific">Ustilaginoidea virens</name>
    <name type="common">Rice false smut fungus</name>
    <name type="synonym">Villosiclava virens</name>
    <dbReference type="NCBI Taxonomy" id="1159556"/>
    <lineage>
        <taxon>Eukaryota</taxon>
        <taxon>Fungi</taxon>
        <taxon>Dikarya</taxon>
        <taxon>Ascomycota</taxon>
        <taxon>Pezizomycotina</taxon>
        <taxon>Sordariomycetes</taxon>
        <taxon>Hypocreomycetidae</taxon>
        <taxon>Hypocreales</taxon>
        <taxon>Clavicipitaceae</taxon>
        <taxon>Ustilaginoidea</taxon>
    </lineage>
</organism>
<evidence type="ECO:0000313" key="3">
    <source>
        <dbReference type="Proteomes" id="UP000027002"/>
    </source>
</evidence>
<gene>
    <name evidence="2" type="ORF">UV8b_07593</name>
</gene>
<reference evidence="2" key="1">
    <citation type="submission" date="2020-03" db="EMBL/GenBank/DDBJ databases">
        <title>A mixture of massive structural variations and highly conserved coding sequences in Ustilaginoidea virens genome.</title>
        <authorList>
            <person name="Zhang K."/>
            <person name="Zhao Z."/>
            <person name="Zhang Z."/>
            <person name="Li Y."/>
            <person name="Hsiang T."/>
            <person name="Sun W."/>
        </authorList>
    </citation>
    <scope>NUCLEOTIDE SEQUENCE</scope>
    <source>
        <strain evidence="2">UV-8b</strain>
    </source>
</reference>
<dbReference type="GeneID" id="66068370"/>
<evidence type="ECO:0000313" key="2">
    <source>
        <dbReference type="EMBL" id="QUC23352.1"/>
    </source>
</evidence>
<dbReference type="Proteomes" id="UP000027002">
    <property type="component" value="Chromosome 6"/>
</dbReference>
<feature type="signal peptide" evidence="1">
    <location>
        <begin position="1"/>
        <end position="20"/>
    </location>
</feature>
<keyword evidence="3" id="KW-1185">Reference proteome</keyword>
<dbReference type="RefSeq" id="XP_043001025.1">
    <property type="nucleotide sequence ID" value="XM_043145090.1"/>
</dbReference>
<evidence type="ECO:0000256" key="1">
    <source>
        <dbReference type="SAM" id="SignalP"/>
    </source>
</evidence>
<dbReference type="KEGG" id="uvi:66068370"/>
<accession>A0A8E5HXL8</accession>
<dbReference type="AlphaFoldDB" id="A0A8E5HXL8"/>
<name>A0A8E5HXL8_USTVR</name>
<keyword evidence="1" id="KW-0732">Signal</keyword>
<dbReference type="EMBL" id="CP072758">
    <property type="protein sequence ID" value="QUC23352.1"/>
    <property type="molecule type" value="Genomic_DNA"/>
</dbReference>
<proteinExistence type="predicted"/>
<sequence length="72" mass="7700">MKPTNMVMLATALLVNGALGLPTPGSGMISGVDSYSTRSAWTKAETEESSVEKRQCPASENNVDCYSTRTAW</sequence>
<dbReference type="OrthoDB" id="10517596at2759"/>